<keyword evidence="2" id="KW-0378">Hydrolase</keyword>
<feature type="non-terminal residue" evidence="2">
    <location>
        <position position="1"/>
    </location>
</feature>
<dbReference type="PANTHER" id="PTHR43798">
    <property type="entry name" value="MONOACYLGLYCEROL LIPASE"/>
    <property type="match status" value="1"/>
</dbReference>
<protein>
    <submittedName>
        <fullName evidence="2">Alpha/beta fold hydrolase</fullName>
    </submittedName>
</protein>
<dbReference type="InterPro" id="IPR050266">
    <property type="entry name" value="AB_hydrolase_sf"/>
</dbReference>
<dbReference type="SUPFAM" id="SSF53474">
    <property type="entry name" value="alpha/beta-Hydrolases"/>
    <property type="match status" value="1"/>
</dbReference>
<name>A0A936ZQ76_9HYPH</name>
<feature type="domain" description="AB hydrolase-1" evidence="1">
    <location>
        <begin position="1"/>
        <end position="177"/>
    </location>
</feature>
<organism evidence="2 3">
    <name type="scientific">Microvirga aerilata</name>
    <dbReference type="NCBI Taxonomy" id="670292"/>
    <lineage>
        <taxon>Bacteria</taxon>
        <taxon>Pseudomonadati</taxon>
        <taxon>Pseudomonadota</taxon>
        <taxon>Alphaproteobacteria</taxon>
        <taxon>Hyphomicrobiales</taxon>
        <taxon>Methylobacteriaceae</taxon>
        <taxon>Microvirga</taxon>
    </lineage>
</organism>
<dbReference type="EMBL" id="JAEQMY010000377">
    <property type="protein sequence ID" value="MBL0408653.1"/>
    <property type="molecule type" value="Genomic_DNA"/>
</dbReference>
<dbReference type="GO" id="GO:0016787">
    <property type="term" value="F:hydrolase activity"/>
    <property type="evidence" value="ECO:0007669"/>
    <property type="project" value="UniProtKB-KW"/>
</dbReference>
<evidence type="ECO:0000313" key="2">
    <source>
        <dbReference type="EMBL" id="MBL0408653.1"/>
    </source>
</evidence>
<dbReference type="InterPro" id="IPR029058">
    <property type="entry name" value="AB_hydrolase_fold"/>
</dbReference>
<dbReference type="Proteomes" id="UP000605848">
    <property type="component" value="Unassembled WGS sequence"/>
</dbReference>
<dbReference type="PRINTS" id="PR00111">
    <property type="entry name" value="ABHYDROLASE"/>
</dbReference>
<dbReference type="AlphaFoldDB" id="A0A936ZQ76"/>
<dbReference type="GO" id="GO:0016020">
    <property type="term" value="C:membrane"/>
    <property type="evidence" value="ECO:0007669"/>
    <property type="project" value="TreeGrafter"/>
</dbReference>
<proteinExistence type="predicted"/>
<evidence type="ECO:0000259" key="1">
    <source>
        <dbReference type="Pfam" id="PF00561"/>
    </source>
</evidence>
<dbReference type="RefSeq" id="WP_202066680.1">
    <property type="nucleotide sequence ID" value="NZ_JAEQMY010000377.1"/>
</dbReference>
<comment type="caution">
    <text evidence="2">The sequence shown here is derived from an EMBL/GenBank/DDBJ whole genome shotgun (WGS) entry which is preliminary data.</text>
</comment>
<feature type="non-terminal residue" evidence="2">
    <location>
        <position position="177"/>
    </location>
</feature>
<dbReference type="InterPro" id="IPR000073">
    <property type="entry name" value="AB_hydrolase_1"/>
</dbReference>
<keyword evidence="3" id="KW-1185">Reference proteome</keyword>
<accession>A0A936ZQ76</accession>
<dbReference type="Pfam" id="PF00561">
    <property type="entry name" value="Abhydrolase_1"/>
    <property type="match status" value="1"/>
</dbReference>
<dbReference type="Gene3D" id="3.40.50.1820">
    <property type="entry name" value="alpha/beta hydrolase"/>
    <property type="match status" value="1"/>
</dbReference>
<dbReference type="PANTHER" id="PTHR43798:SF33">
    <property type="entry name" value="HYDROLASE, PUTATIVE (AFU_ORTHOLOGUE AFUA_2G14860)-RELATED"/>
    <property type="match status" value="1"/>
</dbReference>
<reference evidence="2" key="1">
    <citation type="submission" date="2021-01" db="EMBL/GenBank/DDBJ databases">
        <title>Microvirga sp.</title>
        <authorList>
            <person name="Kim M.K."/>
        </authorList>
    </citation>
    <scope>NUCLEOTIDE SEQUENCE</scope>
    <source>
        <strain evidence="2">5420S-16</strain>
    </source>
</reference>
<sequence length="177" mass="19224">YTPDDFAKDAVQLLDALTIEQAIVVGHSMGSFVAQRIVAHAPERVSRLVLVGSAATARNPVTLELMEEVAALEDPVAADFVRAFQTSTIHRPVPEAFFEQIVVESRKVPARVWKAALAGLLDSDFAPGLEPIRCPTLVLGGDRDAVFAPSEQEQLARGIPGATIRIHRDIGHDPQWE</sequence>
<gene>
    <name evidence="2" type="ORF">JKG68_32895</name>
</gene>
<evidence type="ECO:0000313" key="3">
    <source>
        <dbReference type="Proteomes" id="UP000605848"/>
    </source>
</evidence>